<dbReference type="Proteomes" id="UP000615455">
    <property type="component" value="Unassembled WGS sequence"/>
</dbReference>
<keyword evidence="1" id="KW-0812">Transmembrane</keyword>
<protein>
    <recommendedName>
        <fullName evidence="4">Zinc-finger domain-containing protein</fullName>
    </recommendedName>
</protein>
<dbReference type="EMBL" id="BMHE01000088">
    <property type="protein sequence ID" value="GGA16632.1"/>
    <property type="molecule type" value="Genomic_DNA"/>
</dbReference>
<evidence type="ECO:0008006" key="4">
    <source>
        <dbReference type="Google" id="ProtNLM"/>
    </source>
</evidence>
<evidence type="ECO:0000313" key="3">
    <source>
        <dbReference type="Proteomes" id="UP000615455"/>
    </source>
</evidence>
<keyword evidence="3" id="KW-1185">Reference proteome</keyword>
<evidence type="ECO:0000313" key="2">
    <source>
        <dbReference type="EMBL" id="GGA16632.1"/>
    </source>
</evidence>
<dbReference type="RefSeq" id="WP_189020806.1">
    <property type="nucleotide sequence ID" value="NZ_BMHE01000088.1"/>
</dbReference>
<keyword evidence="1" id="KW-0472">Membrane</keyword>
<reference evidence="3" key="1">
    <citation type="journal article" date="2019" name="Int. J. Syst. Evol. Microbiol.">
        <title>The Global Catalogue of Microorganisms (GCM) 10K type strain sequencing project: providing services to taxonomists for standard genome sequencing and annotation.</title>
        <authorList>
            <consortium name="The Broad Institute Genomics Platform"/>
            <consortium name="The Broad Institute Genome Sequencing Center for Infectious Disease"/>
            <person name="Wu L."/>
            <person name="Ma J."/>
        </authorList>
    </citation>
    <scope>NUCLEOTIDE SEQUENCE [LARGE SCALE GENOMIC DNA]</scope>
    <source>
        <strain evidence="3">CGMCC 1.15043</strain>
    </source>
</reference>
<comment type="caution">
    <text evidence="2">The sequence shown here is derived from an EMBL/GenBank/DDBJ whole genome shotgun (WGS) entry which is preliminary data.</text>
</comment>
<keyword evidence="1" id="KW-1133">Transmembrane helix</keyword>
<proteinExistence type="predicted"/>
<accession>A0ABQ1FJ79</accession>
<sequence>MNHYDEQAWRNYLNASLSAAEIGAMEHHLYKCDECLAVYMDCLEMTSTTFPLLELDTQGYVDAIIARTTGTKRSWYRSTILHYGIAAAATIILVATGFFHGLSQELNPSSLQKKQEMPVSDVWLNKTLGWLDTLQNGSNKGGSHP</sequence>
<feature type="transmembrane region" description="Helical" evidence="1">
    <location>
        <begin position="80"/>
        <end position="102"/>
    </location>
</feature>
<evidence type="ECO:0000256" key="1">
    <source>
        <dbReference type="SAM" id="Phobius"/>
    </source>
</evidence>
<organism evidence="2 3">
    <name type="scientific">Paenibacillus marchantiophytorum</name>
    <dbReference type="NCBI Taxonomy" id="1619310"/>
    <lineage>
        <taxon>Bacteria</taxon>
        <taxon>Bacillati</taxon>
        <taxon>Bacillota</taxon>
        <taxon>Bacilli</taxon>
        <taxon>Bacillales</taxon>
        <taxon>Paenibacillaceae</taxon>
        <taxon>Paenibacillus</taxon>
    </lineage>
</organism>
<gene>
    <name evidence="2" type="ORF">GCM10008018_71400</name>
</gene>
<name>A0ABQ1FJ79_9BACL</name>